<protein>
    <recommendedName>
        <fullName evidence="2 5">Proline dehydrogenase</fullName>
        <ecNumber evidence="2 5">1.5.5.2</ecNumber>
    </recommendedName>
</protein>
<evidence type="ECO:0000256" key="1">
    <source>
        <dbReference type="ARBA" id="ARBA00005869"/>
    </source>
</evidence>
<dbReference type="AlphaFoldDB" id="A0AAD9T488"/>
<keyword evidence="5" id="KW-0285">Flavoprotein</keyword>
<dbReference type="GO" id="GO:0071949">
    <property type="term" value="F:FAD binding"/>
    <property type="evidence" value="ECO:0007669"/>
    <property type="project" value="TreeGrafter"/>
</dbReference>
<keyword evidence="5" id="KW-0274">FAD</keyword>
<dbReference type="GO" id="GO:0010133">
    <property type="term" value="P:L-proline catabolic process to L-glutamate"/>
    <property type="evidence" value="ECO:0007669"/>
    <property type="project" value="TreeGrafter"/>
</dbReference>
<dbReference type="GO" id="GO:0004657">
    <property type="term" value="F:proline dehydrogenase activity"/>
    <property type="evidence" value="ECO:0007669"/>
    <property type="project" value="UniProtKB-EC"/>
</dbReference>
<evidence type="ECO:0000259" key="7">
    <source>
        <dbReference type="Pfam" id="PF01619"/>
    </source>
</evidence>
<feature type="region of interest" description="Disordered" evidence="6">
    <location>
        <begin position="23"/>
        <end position="49"/>
    </location>
</feature>
<evidence type="ECO:0000313" key="8">
    <source>
        <dbReference type="EMBL" id="KAK2628737.1"/>
    </source>
</evidence>
<evidence type="ECO:0000313" key="9">
    <source>
        <dbReference type="Proteomes" id="UP001285354"/>
    </source>
</evidence>
<comment type="similarity">
    <text evidence="1 5">Belongs to the proline oxidase family.</text>
</comment>
<gene>
    <name evidence="8" type="ORF">QTJ16_001840</name>
</gene>
<keyword evidence="9" id="KW-1185">Reference proteome</keyword>
<evidence type="ECO:0000256" key="3">
    <source>
        <dbReference type="ARBA" id="ARBA00023002"/>
    </source>
</evidence>
<comment type="caution">
    <text evidence="8">The sequence shown here is derived from an EMBL/GenBank/DDBJ whole genome shotgun (WGS) entry which is preliminary data.</text>
</comment>
<name>A0AAD9T488_9HELO</name>
<reference evidence="8" key="1">
    <citation type="submission" date="2023-06" db="EMBL/GenBank/DDBJ databases">
        <title>Draft genome of Marssonina rosae.</title>
        <authorList>
            <person name="Cheng Q."/>
        </authorList>
    </citation>
    <scope>NUCLEOTIDE SEQUENCE</scope>
    <source>
        <strain evidence="8">R4</strain>
    </source>
</reference>
<keyword evidence="4 5" id="KW-0642">Proline metabolism</keyword>
<feature type="compositionally biased region" description="Low complexity" evidence="6">
    <location>
        <begin position="28"/>
        <end position="39"/>
    </location>
</feature>
<evidence type="ECO:0000256" key="6">
    <source>
        <dbReference type="SAM" id="MobiDB-lite"/>
    </source>
</evidence>
<organism evidence="8 9">
    <name type="scientific">Diplocarpon rosae</name>
    <dbReference type="NCBI Taxonomy" id="946125"/>
    <lineage>
        <taxon>Eukaryota</taxon>
        <taxon>Fungi</taxon>
        <taxon>Dikarya</taxon>
        <taxon>Ascomycota</taxon>
        <taxon>Pezizomycotina</taxon>
        <taxon>Leotiomycetes</taxon>
        <taxon>Helotiales</taxon>
        <taxon>Drepanopezizaceae</taxon>
        <taxon>Diplocarpon</taxon>
    </lineage>
</organism>
<dbReference type="Gene3D" id="3.20.20.220">
    <property type="match status" value="1"/>
</dbReference>
<evidence type="ECO:0000256" key="2">
    <source>
        <dbReference type="ARBA" id="ARBA00012695"/>
    </source>
</evidence>
<accession>A0AAD9T488</accession>
<dbReference type="InterPro" id="IPR015659">
    <property type="entry name" value="Proline_oxidase"/>
</dbReference>
<proteinExistence type="inferred from homology"/>
<comment type="catalytic activity">
    <reaction evidence="5">
        <text>L-proline + a quinone = (S)-1-pyrroline-5-carboxylate + a quinol + H(+)</text>
        <dbReference type="Rhea" id="RHEA:23784"/>
        <dbReference type="ChEBI" id="CHEBI:15378"/>
        <dbReference type="ChEBI" id="CHEBI:17388"/>
        <dbReference type="ChEBI" id="CHEBI:24646"/>
        <dbReference type="ChEBI" id="CHEBI:60039"/>
        <dbReference type="ChEBI" id="CHEBI:132124"/>
        <dbReference type="EC" id="1.5.5.2"/>
    </reaction>
</comment>
<comment type="function">
    <text evidence="5">Converts proline to delta-1-pyrroline-5-carboxylate.</text>
</comment>
<dbReference type="EMBL" id="JAUBYV010000002">
    <property type="protein sequence ID" value="KAK2628737.1"/>
    <property type="molecule type" value="Genomic_DNA"/>
</dbReference>
<dbReference type="Pfam" id="PF01619">
    <property type="entry name" value="Pro_dh"/>
    <property type="match status" value="1"/>
</dbReference>
<dbReference type="InterPro" id="IPR002872">
    <property type="entry name" value="Proline_DH_dom"/>
</dbReference>
<dbReference type="GO" id="GO:0005739">
    <property type="term" value="C:mitochondrion"/>
    <property type="evidence" value="ECO:0007669"/>
    <property type="project" value="TreeGrafter"/>
</dbReference>
<evidence type="ECO:0000256" key="5">
    <source>
        <dbReference type="RuleBase" id="RU364054"/>
    </source>
</evidence>
<evidence type="ECO:0000256" key="4">
    <source>
        <dbReference type="ARBA" id="ARBA00023062"/>
    </source>
</evidence>
<feature type="domain" description="Proline dehydrogenase" evidence="7">
    <location>
        <begin position="127"/>
        <end position="436"/>
    </location>
</feature>
<dbReference type="InterPro" id="IPR029041">
    <property type="entry name" value="FAD-linked_oxidoreductase-like"/>
</dbReference>
<keyword evidence="3 5" id="KW-0560">Oxidoreductase</keyword>
<dbReference type="PANTHER" id="PTHR13914">
    <property type="entry name" value="PROLINE OXIDASE"/>
    <property type="match status" value="1"/>
</dbReference>
<comment type="cofactor">
    <cofactor evidence="5">
        <name>FAD</name>
        <dbReference type="ChEBI" id="CHEBI:57692"/>
    </cofactor>
</comment>
<sequence>MSRASLLSRAVFASSRISVPQCRTHIQSHSPTTTPGHPTKQPSPPPPVSKLLPPLSLMPTPLLLRSYLLTSILASPTFLRLSMPLLNTIAHSPSPLLNPDKNRLVGISIRRIIYDHFVAGDCEENVKRTVMQMKKTGYKGVILGYAKEYAFDAGDAGNEEADVQRWKDGYLRTMGMIGPGDFMAIKLSGAGRSTLEALANKEPPPAKMWAEVLEICEAAKARGLRAWIDAEQQDLQPTIDDWTCQLMQRFNKDGKAFMYNTFQAYLKSTPATIAKYLRVAQNEGWTLGVKLVRGAYMATEKRELIHDTIEDTHHAYDTIVANLLQREYPGVESSSRPYPDVALMLASHNEASIKSAHAIQTSLVESGRPTIELEYGQLQGMADEISCRLLQLGGDGQRGKTTAQLRPKAFKCLAWGSTQESLQFLLRRVQENGDALARTGCWVRAFRREIWRRVRGSLGFS</sequence>
<dbReference type="SUPFAM" id="SSF51730">
    <property type="entry name" value="FAD-linked oxidoreductase"/>
    <property type="match status" value="1"/>
</dbReference>
<dbReference type="Proteomes" id="UP001285354">
    <property type="component" value="Unassembled WGS sequence"/>
</dbReference>
<dbReference type="EC" id="1.5.5.2" evidence="2 5"/>
<dbReference type="PANTHER" id="PTHR13914:SF34">
    <property type="entry name" value="PROLINE DEHYDROGENASE"/>
    <property type="match status" value="1"/>
</dbReference>